<name>A0ABM8VJA2_9BACL</name>
<dbReference type="Proteomes" id="UP000730618">
    <property type="component" value="Unassembled WGS sequence"/>
</dbReference>
<comment type="caution">
    <text evidence="1">The sequence shown here is derived from an EMBL/GenBank/DDBJ whole genome shotgun (WGS) entry which is preliminary data.</text>
</comment>
<keyword evidence="2" id="KW-1185">Reference proteome</keyword>
<sequence>MKISMPRLTLRKTVNNGKVIILSGERGKRCSLFIIGWRNFGRIIKPES</sequence>
<accession>A0ABM8VJA2</accession>
<evidence type="ECO:0000313" key="1">
    <source>
        <dbReference type="EMBL" id="CAG7645179.1"/>
    </source>
</evidence>
<organism evidence="1 2">
    <name type="scientific">Paenibacillus allorhizosphaerae</name>
    <dbReference type="NCBI Taxonomy" id="2849866"/>
    <lineage>
        <taxon>Bacteria</taxon>
        <taxon>Bacillati</taxon>
        <taxon>Bacillota</taxon>
        <taxon>Bacilli</taxon>
        <taxon>Bacillales</taxon>
        <taxon>Paenibacillaceae</taxon>
        <taxon>Paenibacillus</taxon>
    </lineage>
</organism>
<reference evidence="1 2" key="1">
    <citation type="submission" date="2021-06" db="EMBL/GenBank/DDBJ databases">
        <authorList>
            <person name="Criscuolo A."/>
        </authorList>
    </citation>
    <scope>NUCLEOTIDE SEQUENCE [LARGE SCALE GENOMIC DNA]</scope>
    <source>
        <strain evidence="2">CIP 111802</strain>
    </source>
</reference>
<gene>
    <name evidence="1" type="ORF">PAECIP111802_03449</name>
</gene>
<dbReference type="EMBL" id="CAJVCE010000009">
    <property type="protein sequence ID" value="CAG7645179.1"/>
    <property type="molecule type" value="Genomic_DNA"/>
</dbReference>
<evidence type="ECO:0000313" key="2">
    <source>
        <dbReference type="Proteomes" id="UP000730618"/>
    </source>
</evidence>
<protein>
    <submittedName>
        <fullName evidence="1">Uncharacterized protein</fullName>
    </submittedName>
</protein>
<proteinExistence type="predicted"/>